<organism evidence="1 2">
    <name type="scientific">Colocasia esculenta</name>
    <name type="common">Wild taro</name>
    <name type="synonym">Arum esculentum</name>
    <dbReference type="NCBI Taxonomy" id="4460"/>
    <lineage>
        <taxon>Eukaryota</taxon>
        <taxon>Viridiplantae</taxon>
        <taxon>Streptophyta</taxon>
        <taxon>Embryophyta</taxon>
        <taxon>Tracheophyta</taxon>
        <taxon>Spermatophyta</taxon>
        <taxon>Magnoliopsida</taxon>
        <taxon>Liliopsida</taxon>
        <taxon>Araceae</taxon>
        <taxon>Aroideae</taxon>
        <taxon>Colocasieae</taxon>
        <taxon>Colocasia</taxon>
    </lineage>
</organism>
<protein>
    <submittedName>
        <fullName evidence="1">Uncharacterized protein</fullName>
    </submittedName>
</protein>
<keyword evidence="2" id="KW-1185">Reference proteome</keyword>
<comment type="caution">
    <text evidence="1">The sequence shown here is derived from an EMBL/GenBank/DDBJ whole genome shotgun (WGS) entry which is preliminary data.</text>
</comment>
<dbReference type="Proteomes" id="UP000652761">
    <property type="component" value="Unassembled WGS sequence"/>
</dbReference>
<name>A0A843XSB4_COLES</name>
<evidence type="ECO:0000313" key="2">
    <source>
        <dbReference type="Proteomes" id="UP000652761"/>
    </source>
</evidence>
<sequence length="73" mass="8304">MRDVTSIVQLGMEADALEMEKSHCFYVCVDFGLAKKYRDTSTHQHIPYSETCITYREWASEAMNIASHVTVTG</sequence>
<dbReference type="AlphaFoldDB" id="A0A843XSB4"/>
<evidence type="ECO:0000313" key="1">
    <source>
        <dbReference type="EMBL" id="MQM21950.1"/>
    </source>
</evidence>
<dbReference type="EMBL" id="NMUH01011852">
    <property type="protein sequence ID" value="MQM21950.1"/>
    <property type="molecule type" value="Genomic_DNA"/>
</dbReference>
<gene>
    <name evidence="1" type="ORF">Taro_054997</name>
</gene>
<dbReference type="OrthoDB" id="5800476at2759"/>
<accession>A0A843XSB4</accession>
<proteinExistence type="predicted"/>
<reference evidence="1" key="1">
    <citation type="submission" date="2017-07" db="EMBL/GenBank/DDBJ databases">
        <title>Taro Niue Genome Assembly and Annotation.</title>
        <authorList>
            <person name="Atibalentja N."/>
            <person name="Keating K."/>
            <person name="Fields C.J."/>
        </authorList>
    </citation>
    <scope>NUCLEOTIDE SEQUENCE</scope>
    <source>
        <strain evidence="1">Niue_2</strain>
        <tissue evidence="1">Leaf</tissue>
    </source>
</reference>